<proteinExistence type="predicted"/>
<evidence type="ECO:0000313" key="1">
    <source>
        <dbReference type="EMBL" id="MDP5308288.1"/>
    </source>
</evidence>
<gene>
    <name evidence="1" type="ORF">Q5Y72_14455</name>
</gene>
<dbReference type="RefSeq" id="WP_305964130.1">
    <property type="nucleotide sequence ID" value="NZ_JAVAMQ010000014.1"/>
</dbReference>
<evidence type="ECO:0000313" key="2">
    <source>
        <dbReference type="Proteomes" id="UP001224997"/>
    </source>
</evidence>
<dbReference type="EMBL" id="JAVAMQ010000014">
    <property type="protein sequence ID" value="MDP5308288.1"/>
    <property type="molecule type" value="Genomic_DNA"/>
</dbReference>
<accession>A0ABT9JEP9</accession>
<sequence length="133" mass="13923">MRQELDSSAPAPGQATSASGLLGQAAPLSLAALLTLSACGERMSDLILPGGIPASTDLHQASTLPPDSVRTVARRDYGWRLIYHPGRAPANAEQGAARALCGLERRPVARIEHLPRLDPLADPGARIIDITCA</sequence>
<reference evidence="1 2" key="1">
    <citation type="submission" date="2023-08" db="EMBL/GenBank/DDBJ databases">
        <authorList>
            <person name="Park J.-S."/>
        </authorList>
    </citation>
    <scope>NUCLEOTIDE SEQUENCE [LARGE SCALE GENOMIC DNA]</scope>
    <source>
        <strain evidence="1 2">2205BS29-5</strain>
    </source>
</reference>
<comment type="caution">
    <text evidence="1">The sequence shown here is derived from an EMBL/GenBank/DDBJ whole genome shotgun (WGS) entry which is preliminary data.</text>
</comment>
<protein>
    <submittedName>
        <fullName evidence="1">Uncharacterized protein</fullName>
    </submittedName>
</protein>
<dbReference type="Proteomes" id="UP001224997">
    <property type="component" value="Unassembled WGS sequence"/>
</dbReference>
<organism evidence="1 2">
    <name type="scientific">Paracoccus spongiarum</name>
    <dbReference type="NCBI Taxonomy" id="3064387"/>
    <lineage>
        <taxon>Bacteria</taxon>
        <taxon>Pseudomonadati</taxon>
        <taxon>Pseudomonadota</taxon>
        <taxon>Alphaproteobacteria</taxon>
        <taxon>Rhodobacterales</taxon>
        <taxon>Paracoccaceae</taxon>
        <taxon>Paracoccus</taxon>
    </lineage>
</organism>
<name>A0ABT9JEP9_9RHOB</name>
<keyword evidence="2" id="KW-1185">Reference proteome</keyword>